<dbReference type="SUPFAM" id="SSF53597">
    <property type="entry name" value="Dihydrofolate reductase-like"/>
    <property type="match status" value="1"/>
</dbReference>
<dbReference type="AlphaFoldDB" id="A0A383D844"/>
<dbReference type="InterPro" id="IPR004794">
    <property type="entry name" value="Eubact_RibD"/>
</dbReference>
<accession>A0A383D844</accession>
<evidence type="ECO:0000256" key="1">
    <source>
        <dbReference type="ARBA" id="ARBA00004910"/>
    </source>
</evidence>
<dbReference type="EC" id="1.1.1.193" evidence="2"/>
<dbReference type="GO" id="GO:0009231">
    <property type="term" value="P:riboflavin biosynthetic process"/>
    <property type="evidence" value="ECO:0007669"/>
    <property type="project" value="UniProtKB-UniPathway"/>
</dbReference>
<dbReference type="PANTHER" id="PTHR38011:SF7">
    <property type="entry name" value="2,5-DIAMINO-6-RIBOSYLAMINO-4(3H)-PYRIMIDINONE 5'-PHOSPHATE REDUCTASE"/>
    <property type="match status" value="1"/>
</dbReference>
<dbReference type="Gene3D" id="3.40.430.10">
    <property type="entry name" value="Dihydrofolate Reductase, subunit A"/>
    <property type="match status" value="1"/>
</dbReference>
<dbReference type="NCBIfam" id="TIGR00326">
    <property type="entry name" value="eubact_ribD"/>
    <property type="match status" value="1"/>
</dbReference>
<keyword evidence="4" id="KW-0560">Oxidoreductase</keyword>
<evidence type="ECO:0000256" key="2">
    <source>
        <dbReference type="ARBA" id="ARBA00013173"/>
    </source>
</evidence>
<dbReference type="GO" id="GO:0008835">
    <property type="term" value="F:diaminohydroxyphosphoribosylaminopyrimidine deaminase activity"/>
    <property type="evidence" value="ECO:0007669"/>
    <property type="project" value="InterPro"/>
</dbReference>
<gene>
    <name evidence="6" type="ORF">METZ01_LOCUS493324</name>
</gene>
<feature type="non-terminal residue" evidence="6">
    <location>
        <position position="1"/>
    </location>
</feature>
<dbReference type="Pfam" id="PF01872">
    <property type="entry name" value="RibD_C"/>
    <property type="match status" value="1"/>
</dbReference>
<dbReference type="EMBL" id="UINC01214990">
    <property type="protein sequence ID" value="SVE40470.1"/>
    <property type="molecule type" value="Genomic_DNA"/>
</dbReference>
<evidence type="ECO:0000256" key="3">
    <source>
        <dbReference type="ARBA" id="ARBA00022857"/>
    </source>
</evidence>
<evidence type="ECO:0000256" key="4">
    <source>
        <dbReference type="ARBA" id="ARBA00023002"/>
    </source>
</evidence>
<dbReference type="PANTHER" id="PTHR38011">
    <property type="entry name" value="DIHYDROFOLATE REDUCTASE FAMILY PROTEIN (AFU_ORTHOLOGUE AFUA_8G06820)"/>
    <property type="match status" value="1"/>
</dbReference>
<dbReference type="InterPro" id="IPR050765">
    <property type="entry name" value="Riboflavin_Biosynth_HTPR"/>
</dbReference>
<sequence length="235" mass="25251">ARELNEGFFSRINKGRPAITLKFATTLDGIIATAGGESQWITGALARQRGHLMRAEHDAVMIGIGTAIADDPKLTCRLTGMKQFSPVRIVLDRNLRLPLTHTLVTTALEHRTWVVTKSGGSEERRVALEEYGVEVLGVDIGADGRLSIEQTMRVLGERGITRLLVEGGPTVSGSLLQAGIVDRIAWFRAPSLLGGDGVTATAPLHLDTLADAKTFRRVGVEAVGKDMLESFAVVS</sequence>
<evidence type="ECO:0000313" key="6">
    <source>
        <dbReference type="EMBL" id="SVE40470.1"/>
    </source>
</evidence>
<proteinExistence type="predicted"/>
<protein>
    <recommendedName>
        <fullName evidence="2">5-amino-6-(5-phosphoribosylamino)uracil reductase</fullName>
        <ecNumber evidence="2">1.1.1.193</ecNumber>
    </recommendedName>
</protein>
<dbReference type="InterPro" id="IPR011549">
    <property type="entry name" value="RibD_C"/>
</dbReference>
<keyword evidence="3" id="KW-0521">NADP</keyword>
<dbReference type="GO" id="GO:0008703">
    <property type="term" value="F:5-amino-6-(5-phosphoribosylamino)uracil reductase activity"/>
    <property type="evidence" value="ECO:0007669"/>
    <property type="project" value="UniProtKB-EC"/>
</dbReference>
<dbReference type="GO" id="GO:0050661">
    <property type="term" value="F:NADP binding"/>
    <property type="evidence" value="ECO:0007669"/>
    <property type="project" value="InterPro"/>
</dbReference>
<evidence type="ECO:0000259" key="5">
    <source>
        <dbReference type="Pfam" id="PF01872"/>
    </source>
</evidence>
<dbReference type="InterPro" id="IPR002734">
    <property type="entry name" value="RibDG_C"/>
</dbReference>
<dbReference type="UniPathway" id="UPA00275">
    <property type="reaction ID" value="UER00402"/>
</dbReference>
<name>A0A383D844_9ZZZZ</name>
<dbReference type="NCBIfam" id="TIGR00227">
    <property type="entry name" value="ribD_Cterm"/>
    <property type="match status" value="1"/>
</dbReference>
<reference evidence="6" key="1">
    <citation type="submission" date="2018-05" db="EMBL/GenBank/DDBJ databases">
        <authorList>
            <person name="Lanie J.A."/>
            <person name="Ng W.-L."/>
            <person name="Kazmierczak K.M."/>
            <person name="Andrzejewski T.M."/>
            <person name="Davidsen T.M."/>
            <person name="Wayne K.J."/>
            <person name="Tettelin H."/>
            <person name="Glass J.I."/>
            <person name="Rusch D."/>
            <person name="Podicherti R."/>
            <person name="Tsui H.-C.T."/>
            <person name="Winkler M.E."/>
        </authorList>
    </citation>
    <scope>NUCLEOTIDE SEQUENCE</scope>
</reference>
<dbReference type="InterPro" id="IPR024072">
    <property type="entry name" value="DHFR-like_dom_sf"/>
</dbReference>
<organism evidence="6">
    <name type="scientific">marine metagenome</name>
    <dbReference type="NCBI Taxonomy" id="408172"/>
    <lineage>
        <taxon>unclassified sequences</taxon>
        <taxon>metagenomes</taxon>
        <taxon>ecological metagenomes</taxon>
    </lineage>
</organism>
<feature type="domain" description="Bacterial bifunctional deaminase-reductase C-terminal" evidence="5">
    <location>
        <begin position="17"/>
        <end position="227"/>
    </location>
</feature>
<comment type="pathway">
    <text evidence="1">Cofactor biosynthesis; riboflavin biosynthesis; 5-amino-6-(D-ribitylamino)uracil from GTP: step 3/4.</text>
</comment>